<comment type="caution">
    <text evidence="1">The sequence shown here is derived from an EMBL/GenBank/DDBJ whole genome shotgun (WGS) entry which is preliminary data.</text>
</comment>
<sequence>MANEISSIANQNSRIYKIVRFALRNASQEFANLAEDRGRDADAVPLYLSGSIGSLLRVSAWPACSMRTKCMIDSTRSKENMFRWAGRPLFDSANQAISTDVVGMAAKAHKDLHKLGILHGDAEPRNVLRDTVSGNIMVVDFERVDFRCRPPLGSLSSNVYKTARSEAAIYAAKMMQRI</sequence>
<dbReference type="InterPro" id="IPR011009">
    <property type="entry name" value="Kinase-like_dom_sf"/>
</dbReference>
<keyword evidence="2" id="KW-1185">Reference proteome</keyword>
<dbReference type="RefSeq" id="XP_060372533.1">
    <property type="nucleotide sequence ID" value="XM_060532885.1"/>
</dbReference>
<organism evidence="1 2">
    <name type="scientific">Colletotrichum tamarilloi</name>
    <dbReference type="NCBI Taxonomy" id="1209934"/>
    <lineage>
        <taxon>Eukaryota</taxon>
        <taxon>Fungi</taxon>
        <taxon>Dikarya</taxon>
        <taxon>Ascomycota</taxon>
        <taxon>Pezizomycotina</taxon>
        <taxon>Sordariomycetes</taxon>
        <taxon>Hypocreomycetidae</taxon>
        <taxon>Glomerellales</taxon>
        <taxon>Glomerellaceae</taxon>
        <taxon>Colletotrichum</taxon>
        <taxon>Colletotrichum acutatum species complex</taxon>
    </lineage>
</organism>
<accession>A0ABQ9QH86</accession>
<reference evidence="1 2" key="1">
    <citation type="submission" date="2016-10" db="EMBL/GenBank/DDBJ databases">
        <title>The genome sequence of Colletotrichum fioriniae PJ7.</title>
        <authorList>
            <person name="Baroncelli R."/>
        </authorList>
    </citation>
    <scope>NUCLEOTIDE SEQUENCE [LARGE SCALE GENOMIC DNA]</scope>
    <source>
        <strain evidence="1 2">Tom-12</strain>
    </source>
</reference>
<evidence type="ECO:0008006" key="3">
    <source>
        <dbReference type="Google" id="ProtNLM"/>
    </source>
</evidence>
<dbReference type="Proteomes" id="UP001227543">
    <property type="component" value="Unassembled WGS sequence"/>
</dbReference>
<gene>
    <name evidence="1" type="ORF">CTAM01_16893</name>
</gene>
<dbReference type="SUPFAM" id="SSF56112">
    <property type="entry name" value="Protein kinase-like (PK-like)"/>
    <property type="match status" value="1"/>
</dbReference>
<proteinExistence type="predicted"/>
<evidence type="ECO:0000313" key="2">
    <source>
        <dbReference type="Proteomes" id="UP001227543"/>
    </source>
</evidence>
<dbReference type="EMBL" id="MLFU01000279">
    <property type="protein sequence ID" value="KAK1470229.1"/>
    <property type="molecule type" value="Genomic_DNA"/>
</dbReference>
<dbReference type="GeneID" id="85417123"/>
<dbReference type="Gene3D" id="1.10.510.10">
    <property type="entry name" value="Transferase(Phosphotransferase) domain 1"/>
    <property type="match status" value="1"/>
</dbReference>
<protein>
    <recommendedName>
        <fullName evidence="3">Protein kinase domain-containing protein</fullName>
    </recommendedName>
</protein>
<evidence type="ECO:0000313" key="1">
    <source>
        <dbReference type="EMBL" id="KAK1470229.1"/>
    </source>
</evidence>
<name>A0ABQ9QH86_9PEZI</name>